<gene>
    <name evidence="2" type="ORF">LzC2_05790</name>
</gene>
<accession>A0ABX1V9C0</accession>
<sequence length="157" mass="17273">MTRLMLVPPTFPPLAVDPASWLAPLGIAVLTFTLLRRYRVRSSPKQKSAKVRTDPTTAVRDAVRESAGAWELRLHDAGRAAEASLHTKAAELDALAERAESAALRLRVVSDEPDVLPVALPEGDERVRLHLRQAGYDDRQIAVILARDEPGEQRRAA</sequence>
<comment type="caution">
    <text evidence="2">The sequence shown here is derived from an EMBL/GenBank/DDBJ whole genome shotgun (WGS) entry which is preliminary data.</text>
</comment>
<evidence type="ECO:0000313" key="2">
    <source>
        <dbReference type="EMBL" id="NNJ24521.1"/>
    </source>
</evidence>
<proteinExistence type="predicted"/>
<name>A0ABX1V9C0_9PLAN</name>
<feature type="transmembrane region" description="Helical" evidence="1">
    <location>
        <begin position="20"/>
        <end position="38"/>
    </location>
</feature>
<keyword evidence="3" id="KW-1185">Reference proteome</keyword>
<reference evidence="2 3" key="1">
    <citation type="journal article" date="2020" name="Syst. Appl. Microbiol.">
        <title>Alienimonas chondri sp. nov., a novel planctomycete isolated from the biofilm of the red alga Chondrus crispus.</title>
        <authorList>
            <person name="Vitorino I."/>
            <person name="Albuquerque L."/>
            <person name="Wiegand S."/>
            <person name="Kallscheuer N."/>
            <person name="da Costa M.S."/>
            <person name="Lobo-da-Cunha A."/>
            <person name="Jogler C."/>
            <person name="Lage O.M."/>
        </authorList>
    </citation>
    <scope>NUCLEOTIDE SEQUENCE [LARGE SCALE GENOMIC DNA]</scope>
    <source>
        <strain evidence="2 3">LzC2</strain>
    </source>
</reference>
<evidence type="ECO:0000313" key="3">
    <source>
        <dbReference type="Proteomes" id="UP000609651"/>
    </source>
</evidence>
<protein>
    <submittedName>
        <fullName evidence="2">Uncharacterized protein</fullName>
    </submittedName>
</protein>
<dbReference type="Proteomes" id="UP000609651">
    <property type="component" value="Unassembled WGS sequence"/>
</dbReference>
<keyword evidence="1" id="KW-0812">Transmembrane</keyword>
<dbReference type="EMBL" id="WTPX01000010">
    <property type="protein sequence ID" value="NNJ24521.1"/>
    <property type="molecule type" value="Genomic_DNA"/>
</dbReference>
<evidence type="ECO:0000256" key="1">
    <source>
        <dbReference type="SAM" id="Phobius"/>
    </source>
</evidence>
<organism evidence="2 3">
    <name type="scientific">Alienimonas chondri</name>
    <dbReference type="NCBI Taxonomy" id="2681879"/>
    <lineage>
        <taxon>Bacteria</taxon>
        <taxon>Pseudomonadati</taxon>
        <taxon>Planctomycetota</taxon>
        <taxon>Planctomycetia</taxon>
        <taxon>Planctomycetales</taxon>
        <taxon>Planctomycetaceae</taxon>
        <taxon>Alienimonas</taxon>
    </lineage>
</organism>
<keyword evidence="1" id="KW-0472">Membrane</keyword>
<keyword evidence="1" id="KW-1133">Transmembrane helix</keyword>